<accession>A0A645JBR2</accession>
<organism evidence="1">
    <name type="scientific">bioreactor metagenome</name>
    <dbReference type="NCBI Taxonomy" id="1076179"/>
    <lineage>
        <taxon>unclassified sequences</taxon>
        <taxon>metagenomes</taxon>
        <taxon>ecological metagenomes</taxon>
    </lineage>
</organism>
<name>A0A645JBR2_9ZZZZ</name>
<evidence type="ECO:0000313" key="1">
    <source>
        <dbReference type="EMBL" id="MPN61155.1"/>
    </source>
</evidence>
<reference evidence="1" key="1">
    <citation type="submission" date="2019-08" db="EMBL/GenBank/DDBJ databases">
        <authorList>
            <person name="Kucharzyk K."/>
            <person name="Murdoch R.W."/>
            <person name="Higgins S."/>
            <person name="Loffler F."/>
        </authorList>
    </citation>
    <scope>NUCLEOTIDE SEQUENCE</scope>
</reference>
<sequence>MGSKWDKTVRNGKTHISDRFTRVVADVARKWRADKHTPSVCLWYQILRPIIISVVFHEDLLSILVHVYDGLLFEH</sequence>
<protein>
    <submittedName>
        <fullName evidence="1">Uncharacterized protein</fullName>
    </submittedName>
</protein>
<dbReference type="EMBL" id="VSSQ01137358">
    <property type="protein sequence ID" value="MPN61155.1"/>
    <property type="molecule type" value="Genomic_DNA"/>
</dbReference>
<comment type="caution">
    <text evidence="1">The sequence shown here is derived from an EMBL/GenBank/DDBJ whole genome shotgun (WGS) entry which is preliminary data.</text>
</comment>
<dbReference type="AlphaFoldDB" id="A0A645JBR2"/>
<proteinExistence type="predicted"/>
<gene>
    <name evidence="1" type="ORF">SDC9_208889</name>
</gene>